<reference evidence="7" key="2">
    <citation type="submission" date="2023-05" db="EMBL/GenBank/DDBJ databases">
        <authorList>
            <person name="Fouks B."/>
        </authorList>
    </citation>
    <scope>NUCLEOTIDE SEQUENCE</scope>
    <source>
        <strain evidence="7">Stay&amp;Tobe</strain>
        <tissue evidence="7">Testes</tissue>
    </source>
</reference>
<dbReference type="InterPro" id="IPR013120">
    <property type="entry name" value="FAR_NAD-bd"/>
</dbReference>
<dbReference type="CDD" id="cd09071">
    <property type="entry name" value="FAR_C"/>
    <property type="match status" value="1"/>
</dbReference>
<evidence type="ECO:0000259" key="6">
    <source>
        <dbReference type="Pfam" id="PF07993"/>
    </source>
</evidence>
<dbReference type="GO" id="GO:0102965">
    <property type="term" value="F:alcohol-forming long-chain fatty acyl-CoA reductase activity"/>
    <property type="evidence" value="ECO:0007669"/>
    <property type="project" value="UniProtKB-EC"/>
</dbReference>
<dbReference type="EMBL" id="JASPKZ010007524">
    <property type="protein sequence ID" value="KAJ9583815.1"/>
    <property type="molecule type" value="Genomic_DNA"/>
</dbReference>
<sequence>MKHLKAFVHLSTTFCHCDYDVLEEKIYPPPHNPHDIIHAMEWMDEKTIKLITPSLLGEHPNCYTYTKRLAEYLVYEYRHKFPVCIARPSIVVPSFSEPVKGWVDSMSGVVGIFVGAGKGVIRSMMCNPDASAEIVPVDVAINAVLITAWSRANLKSEEVPTYNISLGGHVHLKWPDLVESVRGIIDECPFEKTIWYPGGNMRTNWLVHYFCVIFLHYLPAYFIDFLCLLFRQKKFMVRIQNRISVGLGILHYFALRSWKFDNDKLLDTIKALPEEDRKTFYTYDIDYDVRTYMLHSMIGARVYLLKEPLSSIPNARRQLF</sequence>
<dbReference type="InterPro" id="IPR033640">
    <property type="entry name" value="FAR_C"/>
</dbReference>
<reference evidence="7" key="1">
    <citation type="journal article" date="2023" name="IScience">
        <title>Live-bearing cockroach genome reveals convergent evolutionary mechanisms linked to viviparity in insects and beyond.</title>
        <authorList>
            <person name="Fouks B."/>
            <person name="Harrison M.C."/>
            <person name="Mikhailova A.A."/>
            <person name="Marchal E."/>
            <person name="English S."/>
            <person name="Carruthers M."/>
            <person name="Jennings E.C."/>
            <person name="Chiamaka E.L."/>
            <person name="Frigard R.A."/>
            <person name="Pippel M."/>
            <person name="Attardo G.M."/>
            <person name="Benoit J.B."/>
            <person name="Bornberg-Bauer E."/>
            <person name="Tobe S.S."/>
        </authorList>
    </citation>
    <scope>NUCLEOTIDE SEQUENCE</scope>
    <source>
        <strain evidence="7">Stay&amp;Tobe</strain>
    </source>
</reference>
<accession>A0AAD7ZNR9</accession>
<evidence type="ECO:0000259" key="5">
    <source>
        <dbReference type="Pfam" id="PF03015"/>
    </source>
</evidence>
<dbReference type="EC" id="1.2.1.84" evidence="4"/>
<feature type="non-terminal residue" evidence="7">
    <location>
        <position position="1"/>
    </location>
</feature>
<dbReference type="Proteomes" id="UP001233999">
    <property type="component" value="Unassembled WGS sequence"/>
</dbReference>
<dbReference type="GO" id="GO:0005777">
    <property type="term" value="C:peroxisome"/>
    <property type="evidence" value="ECO:0007669"/>
    <property type="project" value="TreeGrafter"/>
</dbReference>
<dbReference type="InterPro" id="IPR036291">
    <property type="entry name" value="NAD(P)-bd_dom_sf"/>
</dbReference>
<proteinExistence type="inferred from homology"/>
<protein>
    <recommendedName>
        <fullName evidence="4">Fatty acyl-CoA reductase</fullName>
        <ecNumber evidence="4">1.2.1.84</ecNumber>
    </recommendedName>
</protein>
<dbReference type="SUPFAM" id="SSF51735">
    <property type="entry name" value="NAD(P)-binding Rossmann-fold domains"/>
    <property type="match status" value="1"/>
</dbReference>
<feature type="transmembrane region" description="Helical" evidence="4">
    <location>
        <begin position="206"/>
        <end position="230"/>
    </location>
</feature>
<keyword evidence="4" id="KW-0472">Membrane</keyword>
<comment type="function">
    <text evidence="4">Catalyzes the reduction of fatty acyl-CoA to fatty alcohols.</text>
</comment>
<evidence type="ECO:0000256" key="2">
    <source>
        <dbReference type="ARBA" id="ARBA00022516"/>
    </source>
</evidence>
<evidence type="ECO:0000313" key="8">
    <source>
        <dbReference type="Proteomes" id="UP001233999"/>
    </source>
</evidence>
<feature type="domain" description="Thioester reductase (TE)" evidence="6">
    <location>
        <begin position="1"/>
        <end position="144"/>
    </location>
</feature>
<dbReference type="InterPro" id="IPR026055">
    <property type="entry name" value="FAR"/>
</dbReference>
<evidence type="ECO:0000256" key="1">
    <source>
        <dbReference type="ARBA" id="ARBA00005928"/>
    </source>
</evidence>
<dbReference type="AlphaFoldDB" id="A0AAD7ZNR9"/>
<evidence type="ECO:0000256" key="3">
    <source>
        <dbReference type="ARBA" id="ARBA00023098"/>
    </source>
</evidence>
<keyword evidence="4" id="KW-0560">Oxidoreductase</keyword>
<keyword evidence="8" id="KW-1185">Reference proteome</keyword>
<dbReference type="Pfam" id="PF07993">
    <property type="entry name" value="NAD_binding_4"/>
    <property type="match status" value="1"/>
</dbReference>
<dbReference type="GO" id="GO:0080019">
    <property type="term" value="F:alcohol-forming very long-chain fatty acyl-CoA reductase activity"/>
    <property type="evidence" value="ECO:0007669"/>
    <property type="project" value="InterPro"/>
</dbReference>
<name>A0AAD7ZNR9_DIPPU</name>
<evidence type="ECO:0000313" key="7">
    <source>
        <dbReference type="EMBL" id="KAJ9583815.1"/>
    </source>
</evidence>
<gene>
    <name evidence="7" type="ORF">L9F63_021847</name>
</gene>
<dbReference type="Pfam" id="PF03015">
    <property type="entry name" value="Sterile"/>
    <property type="match status" value="1"/>
</dbReference>
<dbReference type="GO" id="GO:0035336">
    <property type="term" value="P:long-chain fatty-acyl-CoA metabolic process"/>
    <property type="evidence" value="ECO:0007669"/>
    <property type="project" value="TreeGrafter"/>
</dbReference>
<organism evidence="7 8">
    <name type="scientific">Diploptera punctata</name>
    <name type="common">Pacific beetle cockroach</name>
    <dbReference type="NCBI Taxonomy" id="6984"/>
    <lineage>
        <taxon>Eukaryota</taxon>
        <taxon>Metazoa</taxon>
        <taxon>Ecdysozoa</taxon>
        <taxon>Arthropoda</taxon>
        <taxon>Hexapoda</taxon>
        <taxon>Insecta</taxon>
        <taxon>Pterygota</taxon>
        <taxon>Neoptera</taxon>
        <taxon>Polyneoptera</taxon>
        <taxon>Dictyoptera</taxon>
        <taxon>Blattodea</taxon>
        <taxon>Blaberoidea</taxon>
        <taxon>Blaberidae</taxon>
        <taxon>Diplopterinae</taxon>
        <taxon>Diploptera</taxon>
    </lineage>
</organism>
<comment type="caution">
    <text evidence="7">The sequence shown here is derived from an EMBL/GenBank/DDBJ whole genome shotgun (WGS) entry which is preliminary data.</text>
</comment>
<evidence type="ECO:0000256" key="4">
    <source>
        <dbReference type="RuleBase" id="RU363097"/>
    </source>
</evidence>
<dbReference type="PANTHER" id="PTHR11011:SF12">
    <property type="entry name" value="FATTY ACYL-COA REDUCTASE"/>
    <property type="match status" value="1"/>
</dbReference>
<comment type="catalytic activity">
    <reaction evidence="4">
        <text>a long-chain fatty acyl-CoA + 2 NADPH + 2 H(+) = a long-chain primary fatty alcohol + 2 NADP(+) + CoA</text>
        <dbReference type="Rhea" id="RHEA:52716"/>
        <dbReference type="ChEBI" id="CHEBI:15378"/>
        <dbReference type="ChEBI" id="CHEBI:57287"/>
        <dbReference type="ChEBI" id="CHEBI:57783"/>
        <dbReference type="ChEBI" id="CHEBI:58349"/>
        <dbReference type="ChEBI" id="CHEBI:77396"/>
        <dbReference type="ChEBI" id="CHEBI:83139"/>
        <dbReference type="EC" id="1.2.1.84"/>
    </reaction>
</comment>
<keyword evidence="4" id="KW-0812">Transmembrane</keyword>
<dbReference type="Gene3D" id="3.40.50.720">
    <property type="entry name" value="NAD(P)-binding Rossmann-like Domain"/>
    <property type="match status" value="1"/>
</dbReference>
<keyword evidence="2 4" id="KW-0444">Lipid biosynthesis</keyword>
<keyword evidence="3 4" id="KW-0443">Lipid metabolism</keyword>
<feature type="domain" description="Fatty acyl-CoA reductase C-terminal" evidence="5">
    <location>
        <begin position="215"/>
        <end position="307"/>
    </location>
</feature>
<comment type="similarity">
    <text evidence="1 4">Belongs to the fatty acyl-CoA reductase family.</text>
</comment>
<keyword evidence="4" id="KW-0521">NADP</keyword>
<keyword evidence="4" id="KW-1133">Transmembrane helix</keyword>
<dbReference type="PANTHER" id="PTHR11011">
    <property type="entry name" value="MALE STERILITY PROTEIN 2-RELATED"/>
    <property type="match status" value="1"/>
</dbReference>